<keyword evidence="4" id="KW-0804">Transcription</keyword>
<evidence type="ECO:0000256" key="4">
    <source>
        <dbReference type="ARBA" id="ARBA00023163"/>
    </source>
</evidence>
<keyword evidence="9" id="KW-1185">Reference proteome</keyword>
<dbReference type="GO" id="GO:0000976">
    <property type="term" value="F:transcription cis-regulatory region binding"/>
    <property type="evidence" value="ECO:0007669"/>
    <property type="project" value="TreeGrafter"/>
</dbReference>
<dbReference type="EMBL" id="JAJTJA010000006">
    <property type="protein sequence ID" value="KAH8697989.1"/>
    <property type="molecule type" value="Genomic_DNA"/>
</dbReference>
<evidence type="ECO:0000256" key="3">
    <source>
        <dbReference type="ARBA" id="ARBA00023125"/>
    </source>
</evidence>
<dbReference type="PANTHER" id="PTHR31845">
    <property type="entry name" value="FINGER DOMAIN PROTEIN, PUTATIVE-RELATED"/>
    <property type="match status" value="1"/>
</dbReference>
<feature type="compositionally biased region" description="Basic and acidic residues" evidence="6">
    <location>
        <begin position="498"/>
        <end position="509"/>
    </location>
</feature>
<dbReference type="RefSeq" id="XP_046072690.1">
    <property type="nucleotide sequence ID" value="XM_046209695.1"/>
</dbReference>
<organism evidence="8 9">
    <name type="scientific">Talaromyces proteolyticus</name>
    <dbReference type="NCBI Taxonomy" id="1131652"/>
    <lineage>
        <taxon>Eukaryota</taxon>
        <taxon>Fungi</taxon>
        <taxon>Dikarya</taxon>
        <taxon>Ascomycota</taxon>
        <taxon>Pezizomycotina</taxon>
        <taxon>Eurotiomycetes</taxon>
        <taxon>Eurotiomycetidae</taxon>
        <taxon>Eurotiales</taxon>
        <taxon>Trichocomaceae</taxon>
        <taxon>Talaromyces</taxon>
        <taxon>Talaromyces sect. Bacilispori</taxon>
    </lineage>
</organism>
<sequence>MKTVHSRPSPSWGRRLDYMVDIYFCPRIAEQIFHRYTDKYVTACPVVVFPPGIAARHVRKTKPLLFMSILSVASAGFCTLDQQRQFAFEARNFLTDIAIFKGEKSLELIQSLLVVSFWYRAPENYARTNQNQLASLALSIGIDLGLDRIEESKSADRIDDMWNRAEAQRAWLGCFLLCASLSLIMRRPNPIMWTPRFEEYIDNLKQSRLSATDAFLGELLTTEHFCHVADKEMFLSDPSRSVTLLEPNTLSNIEGLQNRVEGLHLSQHNLLEKSLIEFGRLVSSLYAHELALHINHNIDEFKAPFSANSLKSSRFVEAQAPSRVYFSMIQTIIMAAQGLLDTFIGLSTSDMLALPPHIYAGRVIYAVILLMKLHKALSACLGTLGQIISVDQLRLEAYVERLLLISKNLNAEDGGSSLSRAFLIMPQLNEWLRGHISKSTFGLDEASVEQETRSEYCAGPSVPRAANGADIVQSLLAARDEQIQTRPGHSKLVSDLGSQHDHPSLQDRDPVKEVQTFSRELASDSWFWEFFNVDMLH</sequence>
<evidence type="ECO:0000256" key="6">
    <source>
        <dbReference type="SAM" id="MobiDB-lite"/>
    </source>
</evidence>
<evidence type="ECO:0000256" key="2">
    <source>
        <dbReference type="ARBA" id="ARBA00023015"/>
    </source>
</evidence>
<evidence type="ECO:0000256" key="5">
    <source>
        <dbReference type="ARBA" id="ARBA00023242"/>
    </source>
</evidence>
<feature type="domain" description="Xylanolytic transcriptional activator regulatory" evidence="7">
    <location>
        <begin position="59"/>
        <end position="224"/>
    </location>
</feature>
<evidence type="ECO:0000256" key="1">
    <source>
        <dbReference type="ARBA" id="ARBA00004123"/>
    </source>
</evidence>
<feature type="region of interest" description="Disordered" evidence="6">
    <location>
        <begin position="487"/>
        <end position="509"/>
    </location>
</feature>
<dbReference type="GO" id="GO:0008270">
    <property type="term" value="F:zinc ion binding"/>
    <property type="evidence" value="ECO:0007669"/>
    <property type="project" value="InterPro"/>
</dbReference>
<reference evidence="8" key="1">
    <citation type="submission" date="2021-12" db="EMBL/GenBank/DDBJ databases">
        <title>Convergent genome expansion in fungi linked to evolution of root-endophyte symbiosis.</title>
        <authorList>
            <consortium name="DOE Joint Genome Institute"/>
            <person name="Ke Y.-H."/>
            <person name="Bonito G."/>
            <person name="Liao H.-L."/>
            <person name="Looney B."/>
            <person name="Rojas-Flechas A."/>
            <person name="Nash J."/>
            <person name="Hameed K."/>
            <person name="Schadt C."/>
            <person name="Martin F."/>
            <person name="Crous P.W."/>
            <person name="Miettinen O."/>
            <person name="Magnuson J.K."/>
            <person name="Labbe J."/>
            <person name="Jacobson D."/>
            <person name="Doktycz M.J."/>
            <person name="Veneault-Fourrey C."/>
            <person name="Kuo A."/>
            <person name="Mondo S."/>
            <person name="Calhoun S."/>
            <person name="Riley R."/>
            <person name="Ohm R."/>
            <person name="LaButti K."/>
            <person name="Andreopoulos B."/>
            <person name="Pangilinan J."/>
            <person name="Nolan M."/>
            <person name="Tritt A."/>
            <person name="Clum A."/>
            <person name="Lipzen A."/>
            <person name="Daum C."/>
            <person name="Barry K."/>
            <person name="Grigoriev I.V."/>
            <person name="Vilgalys R."/>
        </authorList>
    </citation>
    <scope>NUCLEOTIDE SEQUENCE</scope>
    <source>
        <strain evidence="8">PMI_201</strain>
    </source>
</reference>
<comment type="subcellular location">
    <subcellularLocation>
        <location evidence="1">Nucleus</location>
    </subcellularLocation>
</comment>
<evidence type="ECO:0000313" key="9">
    <source>
        <dbReference type="Proteomes" id="UP001201262"/>
    </source>
</evidence>
<protein>
    <recommendedName>
        <fullName evidence="7">Xylanolytic transcriptional activator regulatory domain-containing protein</fullName>
    </recommendedName>
</protein>
<dbReference type="GO" id="GO:0006351">
    <property type="term" value="P:DNA-templated transcription"/>
    <property type="evidence" value="ECO:0007669"/>
    <property type="project" value="InterPro"/>
</dbReference>
<keyword evidence="3" id="KW-0238">DNA-binding</keyword>
<keyword evidence="2" id="KW-0805">Transcription regulation</keyword>
<dbReference type="CDD" id="cd12148">
    <property type="entry name" value="fungal_TF_MHR"/>
    <property type="match status" value="1"/>
</dbReference>
<dbReference type="PANTHER" id="PTHR31845:SF39">
    <property type="entry name" value="TRANSCRIPTION FACTOR PBCR-RELATED"/>
    <property type="match status" value="1"/>
</dbReference>
<dbReference type="Proteomes" id="UP001201262">
    <property type="component" value="Unassembled WGS sequence"/>
</dbReference>
<gene>
    <name evidence="8" type="ORF">BGW36DRAFT_177599</name>
</gene>
<dbReference type="InterPro" id="IPR051089">
    <property type="entry name" value="prtT"/>
</dbReference>
<proteinExistence type="predicted"/>
<dbReference type="GO" id="GO:0000981">
    <property type="term" value="F:DNA-binding transcription factor activity, RNA polymerase II-specific"/>
    <property type="evidence" value="ECO:0007669"/>
    <property type="project" value="TreeGrafter"/>
</dbReference>
<accession>A0AAD4KXA6</accession>
<evidence type="ECO:0000259" key="7">
    <source>
        <dbReference type="Pfam" id="PF04082"/>
    </source>
</evidence>
<name>A0AAD4KXA6_9EURO</name>
<dbReference type="GO" id="GO:0005634">
    <property type="term" value="C:nucleus"/>
    <property type="evidence" value="ECO:0007669"/>
    <property type="project" value="UniProtKB-SubCell"/>
</dbReference>
<keyword evidence="5" id="KW-0539">Nucleus</keyword>
<dbReference type="AlphaFoldDB" id="A0AAD4KXA6"/>
<dbReference type="GeneID" id="70239982"/>
<evidence type="ECO:0000313" key="8">
    <source>
        <dbReference type="EMBL" id="KAH8697989.1"/>
    </source>
</evidence>
<comment type="caution">
    <text evidence="8">The sequence shown here is derived from an EMBL/GenBank/DDBJ whole genome shotgun (WGS) entry which is preliminary data.</text>
</comment>
<dbReference type="InterPro" id="IPR007219">
    <property type="entry name" value="XnlR_reg_dom"/>
</dbReference>
<dbReference type="Pfam" id="PF04082">
    <property type="entry name" value="Fungal_trans"/>
    <property type="match status" value="1"/>
</dbReference>